<protein>
    <recommendedName>
        <fullName evidence="8">Indole-3-glycerol phosphate synthase</fullName>
        <shortName evidence="8">IGPS</shortName>
        <ecNumber evidence="8">4.1.1.48</ecNumber>
    </recommendedName>
</protein>
<dbReference type="UniPathway" id="UPA00035">
    <property type="reaction ID" value="UER00043"/>
</dbReference>
<organism evidence="9 10">
    <name type="scientific">Pseudomonas citronellolis</name>
    <dbReference type="NCBI Taxonomy" id="53408"/>
    <lineage>
        <taxon>Bacteria</taxon>
        <taxon>Pseudomonadati</taxon>
        <taxon>Pseudomonadota</taxon>
        <taxon>Gammaproteobacteria</taxon>
        <taxon>Pseudomonadales</taxon>
        <taxon>Pseudomonadaceae</taxon>
        <taxon>Pseudomonas</taxon>
    </lineage>
</organism>
<dbReference type="RefSeq" id="WP_061560589.1">
    <property type="nucleotide sequence ID" value="NZ_CP014158.1"/>
</dbReference>
<evidence type="ECO:0000313" key="9">
    <source>
        <dbReference type="EMBL" id="ANI13107.1"/>
    </source>
</evidence>
<dbReference type="FunFam" id="3.20.20.70:FF:000024">
    <property type="entry name" value="Indole-3-glycerol phosphate synthase"/>
    <property type="match status" value="1"/>
</dbReference>
<dbReference type="PANTHER" id="PTHR22854">
    <property type="entry name" value="TRYPTOPHAN BIOSYNTHESIS PROTEIN"/>
    <property type="match status" value="1"/>
</dbReference>
<sequence length="278" mass="30557">MTVPTVLQKILARKAEEVAERRAHVSFAELEQRARAADAPRGFAAALLAQAQRKQPAVIAEVKKASPSKGILRENFSPADIARSYQEGGATCLSVLTDIDYFMGSDAYLQEARAACALPVIRKDFMIDPYQVVEARAIGADCILLIVSALDDARMAELAAVAKEQQLDVLVEVHDGDELERALKTLDTPLIGINNRNLHTFEVSLDTTLDLLPEIPRDRLVVTESGILNRADIELMEVNEVYAFLVGEAFMRADDPGVELKRLFFPERRSAVLGADPD</sequence>
<keyword evidence="6 8" id="KW-0057">Aromatic amino acid biosynthesis</keyword>
<dbReference type="HAMAP" id="MF_00134_B">
    <property type="entry name" value="IGPS_B"/>
    <property type="match status" value="1"/>
</dbReference>
<name>A0A127MM57_9PSED</name>
<keyword evidence="7 8" id="KW-0456">Lyase</keyword>
<comment type="similarity">
    <text evidence="8">Belongs to the TrpC family.</text>
</comment>
<evidence type="ECO:0000256" key="8">
    <source>
        <dbReference type="HAMAP-Rule" id="MF_00134"/>
    </source>
</evidence>
<dbReference type="Gene3D" id="3.20.20.70">
    <property type="entry name" value="Aldolase class I"/>
    <property type="match status" value="1"/>
</dbReference>
<evidence type="ECO:0000256" key="6">
    <source>
        <dbReference type="ARBA" id="ARBA00023141"/>
    </source>
</evidence>
<dbReference type="Pfam" id="PF00218">
    <property type="entry name" value="IGPS"/>
    <property type="match status" value="1"/>
</dbReference>
<keyword evidence="5 8" id="KW-0822">Tryptophan biosynthesis</keyword>
<accession>A0A127MM57</accession>
<evidence type="ECO:0000256" key="5">
    <source>
        <dbReference type="ARBA" id="ARBA00022822"/>
    </source>
</evidence>
<evidence type="ECO:0000256" key="4">
    <source>
        <dbReference type="ARBA" id="ARBA00022793"/>
    </source>
</evidence>
<dbReference type="GO" id="GO:0000162">
    <property type="term" value="P:L-tryptophan biosynthetic process"/>
    <property type="evidence" value="ECO:0007669"/>
    <property type="project" value="UniProtKB-UniRule"/>
</dbReference>
<evidence type="ECO:0000256" key="2">
    <source>
        <dbReference type="ARBA" id="ARBA00004696"/>
    </source>
</evidence>
<dbReference type="InterPro" id="IPR045186">
    <property type="entry name" value="Indole-3-glycerol_P_synth"/>
</dbReference>
<evidence type="ECO:0000256" key="3">
    <source>
        <dbReference type="ARBA" id="ARBA00022605"/>
    </source>
</evidence>
<dbReference type="InterPro" id="IPR011060">
    <property type="entry name" value="RibuloseP-bd_barrel"/>
</dbReference>
<gene>
    <name evidence="8 9" type="primary">trpC</name>
    <name evidence="9" type="ORF">A9C11_03505</name>
</gene>
<dbReference type="KEGG" id="pcq:PcP3B5_07140"/>
<dbReference type="AlphaFoldDB" id="A0A127MM57"/>
<evidence type="ECO:0000256" key="7">
    <source>
        <dbReference type="ARBA" id="ARBA00023239"/>
    </source>
</evidence>
<keyword evidence="3 8" id="KW-0028">Amino-acid biosynthesis</keyword>
<dbReference type="EC" id="4.1.1.48" evidence="8"/>
<dbReference type="NCBIfam" id="NF001377">
    <property type="entry name" value="PRK00278.2-4"/>
    <property type="match status" value="1"/>
</dbReference>
<proteinExistence type="inferred from homology"/>
<comment type="catalytic activity">
    <reaction evidence="1 8">
        <text>1-(2-carboxyphenylamino)-1-deoxy-D-ribulose 5-phosphate + H(+) = (1S,2R)-1-C-(indol-3-yl)glycerol 3-phosphate + CO2 + H2O</text>
        <dbReference type="Rhea" id="RHEA:23476"/>
        <dbReference type="ChEBI" id="CHEBI:15377"/>
        <dbReference type="ChEBI" id="CHEBI:15378"/>
        <dbReference type="ChEBI" id="CHEBI:16526"/>
        <dbReference type="ChEBI" id="CHEBI:58613"/>
        <dbReference type="ChEBI" id="CHEBI:58866"/>
        <dbReference type="EC" id="4.1.1.48"/>
    </reaction>
</comment>
<comment type="pathway">
    <text evidence="2 8">Amino-acid biosynthesis; L-tryptophan biosynthesis; L-tryptophan from chorismate: step 4/5.</text>
</comment>
<dbReference type="EMBL" id="CP015878">
    <property type="protein sequence ID" value="ANI13107.1"/>
    <property type="molecule type" value="Genomic_DNA"/>
</dbReference>
<dbReference type="GO" id="GO:0004640">
    <property type="term" value="F:phosphoribosylanthranilate isomerase activity"/>
    <property type="evidence" value="ECO:0007669"/>
    <property type="project" value="TreeGrafter"/>
</dbReference>
<dbReference type="PROSITE" id="PS00614">
    <property type="entry name" value="IGPS"/>
    <property type="match status" value="1"/>
</dbReference>
<dbReference type="NCBIfam" id="NF001373">
    <property type="entry name" value="PRK00278.1-6"/>
    <property type="match status" value="1"/>
</dbReference>
<dbReference type="Proteomes" id="UP000077748">
    <property type="component" value="Chromosome"/>
</dbReference>
<dbReference type="NCBIfam" id="NF001370">
    <property type="entry name" value="PRK00278.1-2"/>
    <property type="match status" value="1"/>
</dbReference>
<keyword evidence="4 8" id="KW-0210">Decarboxylase</keyword>
<evidence type="ECO:0000313" key="10">
    <source>
        <dbReference type="Proteomes" id="UP000077748"/>
    </source>
</evidence>
<evidence type="ECO:0000256" key="1">
    <source>
        <dbReference type="ARBA" id="ARBA00001633"/>
    </source>
</evidence>
<dbReference type="GO" id="GO:0004425">
    <property type="term" value="F:indole-3-glycerol-phosphate synthase activity"/>
    <property type="evidence" value="ECO:0007669"/>
    <property type="project" value="UniProtKB-UniRule"/>
</dbReference>
<dbReference type="PANTHER" id="PTHR22854:SF2">
    <property type="entry name" value="INDOLE-3-GLYCEROL-PHOSPHATE SYNTHASE"/>
    <property type="match status" value="1"/>
</dbReference>
<reference evidence="9 10" key="1">
    <citation type="submission" date="2016-05" db="EMBL/GenBank/DDBJ databases">
        <title>Genome Sequence of Pseudomonas citronellolis Strain SJTE-3, an Estrogens and Persistent Organic Pollutants degradation strain.</title>
        <authorList>
            <person name="Liang R."/>
        </authorList>
    </citation>
    <scope>NUCLEOTIDE SEQUENCE [LARGE SCALE GENOMIC DNA]</scope>
    <source>
        <strain evidence="9 10">SJTE-3</strain>
    </source>
</reference>
<dbReference type="InterPro" id="IPR013798">
    <property type="entry name" value="Indole-3-glycerol_P_synth_dom"/>
</dbReference>
<dbReference type="CDD" id="cd00331">
    <property type="entry name" value="IGPS"/>
    <property type="match status" value="1"/>
</dbReference>
<dbReference type="SUPFAM" id="SSF51366">
    <property type="entry name" value="Ribulose-phoshate binding barrel"/>
    <property type="match status" value="1"/>
</dbReference>
<dbReference type="STRING" id="53408.A9C11_03505"/>
<dbReference type="GeneID" id="72993905"/>
<dbReference type="InterPro" id="IPR013785">
    <property type="entry name" value="Aldolase_TIM"/>
</dbReference>
<dbReference type="InterPro" id="IPR001468">
    <property type="entry name" value="Indole-3-GlycerolPSynthase_CS"/>
</dbReference>